<reference evidence="1 2" key="1">
    <citation type="submission" date="2018-12" db="EMBL/GenBank/DDBJ databases">
        <authorList>
            <person name="Criscuolo A."/>
        </authorList>
    </citation>
    <scope>NUCLEOTIDE SEQUENCE [LARGE SCALE GENOMIC DNA]</scope>
    <source>
        <strain evidence="1">ACIP1116241</strain>
    </source>
</reference>
<gene>
    <name evidence="1" type="ORF">PARHAE_00204</name>
</gene>
<accession>A0A447IHR7</accession>
<name>A0A447IHR7_9RHOB</name>
<dbReference type="AlphaFoldDB" id="A0A447IHR7"/>
<evidence type="ECO:0000313" key="2">
    <source>
        <dbReference type="Proteomes" id="UP000270743"/>
    </source>
</evidence>
<evidence type="ECO:0000313" key="1">
    <source>
        <dbReference type="EMBL" id="VDS07033.1"/>
    </source>
</evidence>
<organism evidence="1 2">
    <name type="scientific">Paracoccus haematequi</name>
    <dbReference type="NCBI Taxonomy" id="2491866"/>
    <lineage>
        <taxon>Bacteria</taxon>
        <taxon>Pseudomonadati</taxon>
        <taxon>Pseudomonadota</taxon>
        <taxon>Alphaproteobacteria</taxon>
        <taxon>Rhodobacterales</taxon>
        <taxon>Paracoccaceae</taxon>
        <taxon>Paracoccus</taxon>
    </lineage>
</organism>
<sequence>MRRTMTADTLHDYLSSAHMTVMLCRAHAEQYDLSAEQIADAKWRIELHIAELEGLSKDLALRKTDRAIRPADNIIRFPVTAA</sequence>
<protein>
    <submittedName>
        <fullName evidence="1">Uncharacterized protein</fullName>
    </submittedName>
</protein>
<dbReference type="EMBL" id="UZWE01000014">
    <property type="protein sequence ID" value="VDS07033.1"/>
    <property type="molecule type" value="Genomic_DNA"/>
</dbReference>
<dbReference type="Proteomes" id="UP000270743">
    <property type="component" value="Unassembled WGS sequence"/>
</dbReference>
<proteinExistence type="predicted"/>
<dbReference type="OrthoDB" id="7781316at2"/>
<keyword evidence="2" id="KW-1185">Reference proteome</keyword>